<dbReference type="Proteomes" id="UP000054018">
    <property type="component" value="Unassembled WGS sequence"/>
</dbReference>
<reference evidence="2" key="2">
    <citation type="submission" date="2015-01" db="EMBL/GenBank/DDBJ databases">
        <title>Evolutionary Origins and Diversification of the Mycorrhizal Mutualists.</title>
        <authorList>
            <consortium name="DOE Joint Genome Institute"/>
            <consortium name="Mycorrhizal Genomics Consortium"/>
            <person name="Kohler A."/>
            <person name="Kuo A."/>
            <person name="Nagy L.G."/>
            <person name="Floudas D."/>
            <person name="Copeland A."/>
            <person name="Barry K.W."/>
            <person name="Cichocki N."/>
            <person name="Veneault-Fourrey C."/>
            <person name="LaButti K."/>
            <person name="Lindquist E.A."/>
            <person name="Lipzen A."/>
            <person name="Lundell T."/>
            <person name="Morin E."/>
            <person name="Murat C."/>
            <person name="Riley R."/>
            <person name="Ohm R."/>
            <person name="Sun H."/>
            <person name="Tunlid A."/>
            <person name="Henrissat B."/>
            <person name="Grigoriev I.V."/>
            <person name="Hibbett D.S."/>
            <person name="Martin F."/>
        </authorList>
    </citation>
    <scope>NUCLEOTIDE SEQUENCE [LARGE SCALE GENOMIC DNA]</scope>
    <source>
        <strain evidence="2">441</strain>
    </source>
</reference>
<sequence>MVSLTNYYLFAIVADAPTVWKSVPAVETVRVVVCGASSRVVVGLPLCKSIPPASYRE</sequence>
<reference evidence="1 2" key="1">
    <citation type="submission" date="2014-04" db="EMBL/GenBank/DDBJ databases">
        <authorList>
            <consortium name="DOE Joint Genome Institute"/>
            <person name="Kuo A."/>
            <person name="Kohler A."/>
            <person name="Costa M.D."/>
            <person name="Nagy L.G."/>
            <person name="Floudas D."/>
            <person name="Copeland A."/>
            <person name="Barry K.W."/>
            <person name="Cichocki N."/>
            <person name="Veneault-Fourrey C."/>
            <person name="LaButti K."/>
            <person name="Lindquist E.A."/>
            <person name="Lipzen A."/>
            <person name="Lundell T."/>
            <person name="Morin E."/>
            <person name="Murat C."/>
            <person name="Sun H."/>
            <person name="Tunlid A."/>
            <person name="Henrissat B."/>
            <person name="Grigoriev I.V."/>
            <person name="Hibbett D.S."/>
            <person name="Martin F."/>
            <person name="Nordberg H.P."/>
            <person name="Cantor M.N."/>
            <person name="Hua S.X."/>
        </authorList>
    </citation>
    <scope>NUCLEOTIDE SEQUENCE [LARGE SCALE GENOMIC DNA]</scope>
    <source>
        <strain evidence="1 2">441</strain>
    </source>
</reference>
<accession>A0A0C9Z6W8</accession>
<gene>
    <name evidence="1" type="ORF">PISMIDRAFT_680922</name>
</gene>
<proteinExistence type="predicted"/>
<organism evidence="1 2">
    <name type="scientific">Pisolithus microcarpus 441</name>
    <dbReference type="NCBI Taxonomy" id="765257"/>
    <lineage>
        <taxon>Eukaryota</taxon>
        <taxon>Fungi</taxon>
        <taxon>Dikarya</taxon>
        <taxon>Basidiomycota</taxon>
        <taxon>Agaricomycotina</taxon>
        <taxon>Agaricomycetes</taxon>
        <taxon>Agaricomycetidae</taxon>
        <taxon>Boletales</taxon>
        <taxon>Sclerodermatineae</taxon>
        <taxon>Pisolithaceae</taxon>
        <taxon>Pisolithus</taxon>
    </lineage>
</organism>
<evidence type="ECO:0000313" key="1">
    <source>
        <dbReference type="EMBL" id="KIK21804.1"/>
    </source>
</evidence>
<name>A0A0C9Z6W8_9AGAM</name>
<dbReference type="AlphaFoldDB" id="A0A0C9Z6W8"/>
<dbReference type="EMBL" id="KN833746">
    <property type="protein sequence ID" value="KIK21804.1"/>
    <property type="molecule type" value="Genomic_DNA"/>
</dbReference>
<evidence type="ECO:0000313" key="2">
    <source>
        <dbReference type="Proteomes" id="UP000054018"/>
    </source>
</evidence>
<keyword evidence="2" id="KW-1185">Reference proteome</keyword>
<protein>
    <submittedName>
        <fullName evidence="1">Unplaced genomic scaffold scaffold_62, whole genome shotgun sequence</fullName>
    </submittedName>
</protein>
<dbReference type="HOGENOM" id="CLU_2997364_0_0_1"/>